<proteinExistence type="inferred from homology"/>
<dbReference type="AlphaFoldDB" id="D8PR02"/>
<dbReference type="InterPro" id="IPR045128">
    <property type="entry name" value="PI31-like"/>
</dbReference>
<comment type="similarity">
    <text evidence="3">Belongs to the proteasome inhibitor PI31 family.</text>
</comment>
<dbReference type="Pfam" id="PF11566">
    <property type="entry name" value="PI31_Prot_N"/>
    <property type="match status" value="1"/>
</dbReference>
<evidence type="ECO:0000256" key="1">
    <source>
        <dbReference type="ARBA" id="ARBA00004240"/>
    </source>
</evidence>
<dbReference type="InterPro" id="IPR013886">
    <property type="entry name" value="PI31_Prot_C"/>
</dbReference>
<evidence type="ECO:0000259" key="13">
    <source>
        <dbReference type="Pfam" id="PF08577"/>
    </source>
</evidence>
<evidence type="ECO:0000256" key="8">
    <source>
        <dbReference type="ARBA" id="ARBA00022942"/>
    </source>
</evidence>
<evidence type="ECO:0000256" key="4">
    <source>
        <dbReference type="ARBA" id="ARBA00022481"/>
    </source>
</evidence>
<feature type="compositionally biased region" description="Gly residues" evidence="11">
    <location>
        <begin position="311"/>
        <end position="321"/>
    </location>
</feature>
<keyword evidence="8" id="KW-0647">Proteasome</keyword>
<sequence length="345" mass="37039">MSTQDILVASALLVSISALLPEGKRLENPQDALTALVHAAFTTLSFRLIGVDDTSSISTYEGNVLPKEWNRNGPGHYTLRYKHAQSSMEFVIKVSKLGGRTVINAIAVETDRTATLDVATKDFTSESFYPYTVDSPTRLGDGYISSSRIQDFIGSLKTMIIQKLVPGLQKEGYTESEPSSSSTAPQPSAGSSQPRPRVPDAGGSRPDPDAPYLPERDPLRVPTRNPLEVGRHDLDPIPRNPWEPPSLFPDHGGDGMLVGPNHPMFRDRQTGPVRGIDPLGQGQPRGPWGGDGFLPPMGAPPGARFDPVGPSFGGGGFGGLPRRGPRGGDPDNDEFMPPGMGDMFM</sequence>
<feature type="compositionally biased region" description="Low complexity" evidence="11">
    <location>
        <begin position="175"/>
        <end position="195"/>
    </location>
</feature>
<feature type="domain" description="PI31 proteasome regulator C-terminal" evidence="13">
    <location>
        <begin position="229"/>
        <end position="310"/>
    </location>
</feature>
<dbReference type="GeneID" id="9586100"/>
<reference evidence="15 16" key="1">
    <citation type="journal article" date="2010" name="Nat. Biotechnol.">
        <title>Genome sequence of the model mushroom Schizophyllum commune.</title>
        <authorList>
            <person name="Ohm R.A."/>
            <person name="de Jong J.F."/>
            <person name="Lugones L.G."/>
            <person name="Aerts A."/>
            <person name="Kothe E."/>
            <person name="Stajich J.E."/>
            <person name="de Vries R.P."/>
            <person name="Record E."/>
            <person name="Levasseur A."/>
            <person name="Baker S.E."/>
            <person name="Bartholomew K.A."/>
            <person name="Coutinho P.M."/>
            <person name="Erdmann S."/>
            <person name="Fowler T.J."/>
            <person name="Gathman A.C."/>
            <person name="Lombard V."/>
            <person name="Henrissat B."/>
            <person name="Knabe N."/>
            <person name="Kuees U."/>
            <person name="Lilly W.W."/>
            <person name="Lindquist E."/>
            <person name="Lucas S."/>
            <person name="Magnuson J.K."/>
            <person name="Piumi F."/>
            <person name="Raudaskoski M."/>
            <person name="Salamov A."/>
            <person name="Schmutz J."/>
            <person name="Schwarze F.W.M.R."/>
            <person name="vanKuyk P.A."/>
            <person name="Horton J.S."/>
            <person name="Grigoriev I.V."/>
            <person name="Woesten H.A.B."/>
        </authorList>
    </citation>
    <scope>NUCLEOTIDE SEQUENCE [LARGE SCALE GENOMIC DNA]</scope>
    <source>
        <strain evidence="16">H4-8 / FGSC 9210</strain>
    </source>
</reference>
<name>D8PR02_SCHCM</name>
<dbReference type="GO" id="GO:0070628">
    <property type="term" value="F:proteasome binding"/>
    <property type="evidence" value="ECO:0007669"/>
    <property type="project" value="InterPro"/>
</dbReference>
<keyword evidence="7" id="KW-0256">Endoplasmic reticulum</keyword>
<dbReference type="Pfam" id="PF08577">
    <property type="entry name" value="PI31_Prot_C"/>
    <property type="match status" value="1"/>
</dbReference>
<dbReference type="HOGENOM" id="CLU_044125_0_0_1"/>
<dbReference type="GO" id="GO:0005783">
    <property type="term" value="C:endoplasmic reticulum"/>
    <property type="evidence" value="ECO:0007669"/>
    <property type="project" value="UniProtKB-SubCell"/>
</dbReference>
<evidence type="ECO:0000313" key="16">
    <source>
        <dbReference type="Proteomes" id="UP000007431"/>
    </source>
</evidence>
<accession>D8PR02</accession>
<dbReference type="GO" id="GO:0043161">
    <property type="term" value="P:proteasome-mediated ubiquitin-dependent protein catabolic process"/>
    <property type="evidence" value="ECO:0007669"/>
    <property type="project" value="InterPro"/>
</dbReference>
<dbReference type="eggNOG" id="KOG4761">
    <property type="taxonomic scope" value="Eukaryota"/>
</dbReference>
<dbReference type="VEuPathDB" id="FungiDB:SCHCODRAFT_02622557"/>
<evidence type="ECO:0000256" key="11">
    <source>
        <dbReference type="SAM" id="MobiDB-lite"/>
    </source>
</evidence>
<dbReference type="EMBL" id="GL377302">
    <property type="protein sequence ID" value="EFJ01743.1"/>
    <property type="molecule type" value="Genomic_DNA"/>
</dbReference>
<evidence type="ECO:0000256" key="3">
    <source>
        <dbReference type="ARBA" id="ARBA00006405"/>
    </source>
</evidence>
<evidence type="ECO:0000256" key="7">
    <source>
        <dbReference type="ARBA" id="ARBA00022824"/>
    </source>
</evidence>
<comment type="subcellular location">
    <subcellularLocation>
        <location evidence="2">Cytoplasm</location>
    </subcellularLocation>
    <subcellularLocation>
        <location evidence="1">Endoplasmic reticulum</location>
    </subcellularLocation>
</comment>
<dbReference type="Proteomes" id="UP000007431">
    <property type="component" value="Unassembled WGS sequence"/>
</dbReference>
<dbReference type="STRING" id="578458.D8PR02"/>
<evidence type="ECO:0000256" key="6">
    <source>
        <dbReference type="ARBA" id="ARBA00022553"/>
    </source>
</evidence>
<dbReference type="OMA" id="GHACMVA"/>
<feature type="domain" description="PI31 proteasome regulator N-terminal" evidence="14">
    <location>
        <begin position="24"/>
        <end position="171"/>
    </location>
</feature>
<dbReference type="KEGG" id="scm:SCHCO_02622557"/>
<dbReference type="InParanoid" id="D8PR02"/>
<keyword evidence="9" id="KW-0007">Acetylation</keyword>
<dbReference type="GO" id="GO:0004866">
    <property type="term" value="F:endopeptidase inhibitor activity"/>
    <property type="evidence" value="ECO:0007669"/>
    <property type="project" value="InterPro"/>
</dbReference>
<keyword evidence="12" id="KW-0732">Signal</keyword>
<evidence type="ECO:0000256" key="5">
    <source>
        <dbReference type="ARBA" id="ARBA00022490"/>
    </source>
</evidence>
<feature type="chain" id="PRO_5003120269" evidence="12">
    <location>
        <begin position="19"/>
        <end position="345"/>
    </location>
</feature>
<organism evidence="16">
    <name type="scientific">Schizophyllum commune (strain H4-8 / FGSC 9210)</name>
    <name type="common">Split gill fungus</name>
    <dbReference type="NCBI Taxonomy" id="578458"/>
    <lineage>
        <taxon>Eukaryota</taxon>
        <taxon>Fungi</taxon>
        <taxon>Dikarya</taxon>
        <taxon>Basidiomycota</taxon>
        <taxon>Agaricomycotina</taxon>
        <taxon>Agaricomycetes</taxon>
        <taxon>Agaricomycetidae</taxon>
        <taxon>Agaricales</taxon>
        <taxon>Schizophyllaceae</taxon>
        <taxon>Schizophyllum</taxon>
    </lineage>
</organism>
<dbReference type="GO" id="GO:0000502">
    <property type="term" value="C:proteasome complex"/>
    <property type="evidence" value="ECO:0007669"/>
    <property type="project" value="UniProtKB-KW"/>
</dbReference>
<keyword evidence="16" id="KW-1185">Reference proteome</keyword>
<evidence type="ECO:0000256" key="9">
    <source>
        <dbReference type="ARBA" id="ARBA00022990"/>
    </source>
</evidence>
<dbReference type="RefSeq" id="XP_003036645.1">
    <property type="nucleotide sequence ID" value="XM_003036599.1"/>
</dbReference>
<feature type="region of interest" description="Disordered" evidence="11">
    <location>
        <begin position="171"/>
        <end position="240"/>
    </location>
</feature>
<evidence type="ECO:0000256" key="10">
    <source>
        <dbReference type="ARBA" id="ARBA00024805"/>
    </source>
</evidence>
<protein>
    <submittedName>
        <fullName evidence="15">Uncharacterized protein</fullName>
    </submittedName>
</protein>
<dbReference type="InterPro" id="IPR021625">
    <property type="entry name" value="PI31_Prot_N"/>
</dbReference>
<dbReference type="OrthoDB" id="68090at2759"/>
<evidence type="ECO:0000256" key="12">
    <source>
        <dbReference type="SAM" id="SignalP"/>
    </source>
</evidence>
<evidence type="ECO:0000313" key="15">
    <source>
        <dbReference type="EMBL" id="EFJ01743.1"/>
    </source>
</evidence>
<feature type="region of interest" description="Disordered" evidence="11">
    <location>
        <begin position="276"/>
        <end position="345"/>
    </location>
</feature>
<keyword evidence="4" id="KW-0488">Methylation</keyword>
<comment type="function">
    <text evidence="10">Plays an important role in control of proteasome function. Inhibits the hydrolysis of protein and peptide substrates by the 20S proteasome. Also inhibits the activation of the proteasome by the proteasome regulatory proteins PA700 and PA28.</text>
</comment>
<evidence type="ECO:0000259" key="14">
    <source>
        <dbReference type="Pfam" id="PF11566"/>
    </source>
</evidence>
<dbReference type="PANTHER" id="PTHR13266:SF1">
    <property type="entry name" value="PROTEASOME INHIBITOR PI31 SUBUNIT"/>
    <property type="match status" value="1"/>
</dbReference>
<gene>
    <name evidence="15" type="ORF">SCHCODRAFT_12761</name>
</gene>
<keyword evidence="6" id="KW-0597">Phosphoprotein</keyword>
<evidence type="ECO:0000256" key="2">
    <source>
        <dbReference type="ARBA" id="ARBA00004496"/>
    </source>
</evidence>
<dbReference type="PANTHER" id="PTHR13266">
    <property type="entry name" value="PROTEASOME INHIBITOR"/>
    <property type="match status" value="1"/>
</dbReference>
<dbReference type="Gene3D" id="3.40.1000.30">
    <property type="match status" value="1"/>
</dbReference>
<keyword evidence="5" id="KW-0963">Cytoplasm</keyword>
<feature type="signal peptide" evidence="12">
    <location>
        <begin position="1"/>
        <end position="18"/>
    </location>
</feature>